<name>A0A364JMI3_9STAP</name>
<dbReference type="InterPro" id="IPR011951">
    <property type="entry name" value="HAD-SF_hydro_IA_YjjG/PynA"/>
</dbReference>
<dbReference type="NCBIfam" id="TIGR02254">
    <property type="entry name" value="YjjG_YfnB"/>
    <property type="match status" value="1"/>
</dbReference>
<dbReference type="NCBIfam" id="TIGR01549">
    <property type="entry name" value="HAD-SF-IA-v1"/>
    <property type="match status" value="1"/>
</dbReference>
<dbReference type="SUPFAM" id="SSF56784">
    <property type="entry name" value="HAD-like"/>
    <property type="match status" value="1"/>
</dbReference>
<dbReference type="PANTHER" id="PTHR47478:SF1">
    <property type="entry name" value="PYRIMIDINE 5'-NUCLEOTIDASE YJJG"/>
    <property type="match status" value="1"/>
</dbReference>
<dbReference type="GO" id="GO:0008253">
    <property type="term" value="F:5'-nucleotidase activity"/>
    <property type="evidence" value="ECO:0007669"/>
    <property type="project" value="InterPro"/>
</dbReference>
<dbReference type="EMBL" id="MJBI02000001">
    <property type="protein sequence ID" value="RAI82135.1"/>
    <property type="molecule type" value="Genomic_DNA"/>
</dbReference>
<reference evidence="1 2" key="1">
    <citation type="journal article" date="2018" name="Front. Microbiol.">
        <title>Description and Comparative Genomics of Macrococcus caseolyticus subsp. hominis subsp. nov., Macrococcus goetzii sp. nov., Macrococcus epidermidis sp. nov., and Macrococcus bohemicus sp. nov., Novel Macrococci From Human Clinical Material With Virulence Potential and Suspected Uptake of Foreign DNA by Natural Transformation.</title>
        <authorList>
            <person name="Maslanova I."/>
            <person name="Wertheimer Z."/>
            <person name="Sedlacek I."/>
            <person name="Svec P."/>
            <person name="Indrakova A."/>
            <person name="Kovarovic V."/>
            <person name="Schumann P."/>
            <person name="Sproer C."/>
            <person name="Kralova S."/>
            <person name="Sedo O."/>
            <person name="Kristofova L."/>
            <person name="Vrbovska V."/>
            <person name="Fuzik T."/>
            <person name="Petras P."/>
            <person name="Zdrahal Z."/>
            <person name="Ruzickova V."/>
            <person name="Doskar J."/>
            <person name="Pantucek R."/>
        </authorList>
    </citation>
    <scope>NUCLEOTIDE SEQUENCE [LARGE SCALE GENOMIC DNA]</scope>
    <source>
        <strain evidence="1 2">CCM 4927</strain>
    </source>
</reference>
<dbReference type="SFLD" id="SFLDS00003">
    <property type="entry name" value="Haloacid_Dehalogenase"/>
    <property type="match status" value="1"/>
</dbReference>
<accession>A0A364JMI3</accession>
<dbReference type="AlphaFoldDB" id="A0A364JMI3"/>
<dbReference type="InterPro" id="IPR036412">
    <property type="entry name" value="HAD-like_sf"/>
</dbReference>
<dbReference type="Gene3D" id="1.10.150.240">
    <property type="entry name" value="Putative phosphatase, domain 2"/>
    <property type="match status" value="1"/>
</dbReference>
<organism evidence="1 2">
    <name type="scientific">Macrococcoides goetzii</name>
    <dbReference type="NCBI Taxonomy" id="1891097"/>
    <lineage>
        <taxon>Bacteria</taxon>
        <taxon>Bacillati</taxon>
        <taxon>Bacillota</taxon>
        <taxon>Bacilli</taxon>
        <taxon>Bacillales</taxon>
        <taxon>Staphylococcaceae</taxon>
        <taxon>Macrococcoides</taxon>
    </lineage>
</organism>
<dbReference type="SFLD" id="SFLDG01135">
    <property type="entry name" value="C1.5.6:_HAD__Beta-PGM__Phospha"/>
    <property type="match status" value="1"/>
</dbReference>
<protein>
    <submittedName>
        <fullName evidence="1">Noncanonical pyrimidine nucleotidase, YjjG family</fullName>
    </submittedName>
</protein>
<evidence type="ECO:0000313" key="1">
    <source>
        <dbReference type="EMBL" id="RAI82135.1"/>
    </source>
</evidence>
<dbReference type="InterPro" id="IPR023214">
    <property type="entry name" value="HAD_sf"/>
</dbReference>
<dbReference type="PANTHER" id="PTHR47478">
    <property type="match status" value="1"/>
</dbReference>
<evidence type="ECO:0000313" key="2">
    <source>
        <dbReference type="Proteomes" id="UP000229523"/>
    </source>
</evidence>
<dbReference type="Gene3D" id="3.40.50.1000">
    <property type="entry name" value="HAD superfamily/HAD-like"/>
    <property type="match status" value="1"/>
</dbReference>
<dbReference type="SFLD" id="SFLDG01129">
    <property type="entry name" value="C1.5:_HAD__Beta-PGM__Phosphata"/>
    <property type="match status" value="1"/>
</dbReference>
<dbReference type="InterPro" id="IPR023198">
    <property type="entry name" value="PGP-like_dom2"/>
</dbReference>
<dbReference type="Pfam" id="PF00702">
    <property type="entry name" value="Hydrolase"/>
    <property type="match status" value="1"/>
</dbReference>
<dbReference type="Proteomes" id="UP000229523">
    <property type="component" value="Unassembled WGS sequence"/>
</dbReference>
<dbReference type="InterPro" id="IPR006439">
    <property type="entry name" value="HAD-SF_hydro_IA"/>
</dbReference>
<proteinExistence type="predicted"/>
<dbReference type="InterPro" id="IPR052550">
    <property type="entry name" value="Pyrimidine_5'-ntase_YjjG"/>
</dbReference>
<keyword evidence="2" id="KW-1185">Reference proteome</keyword>
<gene>
    <name evidence="1" type="ORF">BFS35_000185</name>
</gene>
<comment type="caution">
    <text evidence="1">The sequence shown here is derived from an EMBL/GenBank/DDBJ whole genome shotgun (WGS) entry which is preliminary data.</text>
</comment>
<sequence length="241" mass="27804">MIDIIDNYIIIEEKNKEGLTMYKYILFDIDNTLLDFSKGEREAVRAVFQSEGVEDSEENFKRYSEINKSMWGLLEEGKLVKQEVLTKRFEVFFEEKGIKVNPQEKEDIFRIGINENHQLVPHAVEILEYVKSKGYVICSATNGVLHTQMRRMTDANIISYFDHQFISEAVGYEKPQKAFFDVIIESLHITDLSEVLMIGDTETSDINGAINAGIDACYFGPNKESKAKYRIHNLLELKNII</sequence>